<proteinExistence type="predicted"/>
<gene>
    <name evidence="1" type="ORF">CERSUDRAFT_124906</name>
</gene>
<protein>
    <submittedName>
        <fullName evidence="1">Uncharacterized protein</fullName>
    </submittedName>
</protein>
<sequence length="316" mass="35687">MRVWYIMHYVYSLPPSAVHISNNLYTVGKLDRPSVSLGLDYFPTRTFPTLRRRRWSGIKPGCGALRDIKEDMEISLIKPNLVLRKTRHDIALVSMALGTVNIVRYVTGTPVAYTIATDKAIRLTQSRVVNPAKAYERTQEDTPPSTREFIRRRIEILVYLRHAGLAETEMKPLAGLLHPCYVQEAQRIIRCDGFGKSPWITQHKLGCVSSEDKVERGNPLRTPLFTSATDRLRKCTSTTCEMHKGPDSFKTLRVGSRSQWASAIHRQADVVRVWVDSIDSALAATENLPVEAQELNDVLALNEDESIGCQVETRRG</sequence>
<name>M2PHT9_CERS8</name>
<evidence type="ECO:0000313" key="2">
    <source>
        <dbReference type="Proteomes" id="UP000016930"/>
    </source>
</evidence>
<evidence type="ECO:0000313" key="1">
    <source>
        <dbReference type="EMBL" id="EMD35664.1"/>
    </source>
</evidence>
<dbReference type="EMBL" id="KB445800">
    <property type="protein sequence ID" value="EMD35664.1"/>
    <property type="molecule type" value="Genomic_DNA"/>
</dbReference>
<keyword evidence="2" id="KW-1185">Reference proteome</keyword>
<dbReference type="AlphaFoldDB" id="M2PHT9"/>
<dbReference type="Proteomes" id="UP000016930">
    <property type="component" value="Unassembled WGS sequence"/>
</dbReference>
<organism evidence="1 2">
    <name type="scientific">Ceriporiopsis subvermispora (strain B)</name>
    <name type="common">White-rot fungus</name>
    <name type="synonym">Gelatoporia subvermispora</name>
    <dbReference type="NCBI Taxonomy" id="914234"/>
    <lineage>
        <taxon>Eukaryota</taxon>
        <taxon>Fungi</taxon>
        <taxon>Dikarya</taxon>
        <taxon>Basidiomycota</taxon>
        <taxon>Agaricomycotina</taxon>
        <taxon>Agaricomycetes</taxon>
        <taxon>Polyporales</taxon>
        <taxon>Gelatoporiaceae</taxon>
        <taxon>Gelatoporia</taxon>
    </lineage>
</organism>
<dbReference type="HOGENOM" id="CLU_879988_0_0_1"/>
<reference evidence="1 2" key="1">
    <citation type="journal article" date="2012" name="Proc. Natl. Acad. Sci. U.S.A.">
        <title>Comparative genomics of Ceriporiopsis subvermispora and Phanerochaete chrysosporium provide insight into selective ligninolysis.</title>
        <authorList>
            <person name="Fernandez-Fueyo E."/>
            <person name="Ruiz-Duenas F.J."/>
            <person name="Ferreira P."/>
            <person name="Floudas D."/>
            <person name="Hibbett D.S."/>
            <person name="Canessa P."/>
            <person name="Larrondo L.F."/>
            <person name="James T.Y."/>
            <person name="Seelenfreund D."/>
            <person name="Lobos S."/>
            <person name="Polanco R."/>
            <person name="Tello M."/>
            <person name="Honda Y."/>
            <person name="Watanabe T."/>
            <person name="Watanabe T."/>
            <person name="Ryu J.S."/>
            <person name="Kubicek C.P."/>
            <person name="Schmoll M."/>
            <person name="Gaskell J."/>
            <person name="Hammel K.E."/>
            <person name="St John F.J."/>
            <person name="Vanden Wymelenberg A."/>
            <person name="Sabat G."/>
            <person name="Splinter BonDurant S."/>
            <person name="Syed K."/>
            <person name="Yadav J.S."/>
            <person name="Doddapaneni H."/>
            <person name="Subramanian V."/>
            <person name="Lavin J.L."/>
            <person name="Oguiza J.A."/>
            <person name="Perez G."/>
            <person name="Pisabarro A.G."/>
            <person name="Ramirez L."/>
            <person name="Santoyo F."/>
            <person name="Master E."/>
            <person name="Coutinho P.M."/>
            <person name="Henrissat B."/>
            <person name="Lombard V."/>
            <person name="Magnuson J.K."/>
            <person name="Kuees U."/>
            <person name="Hori C."/>
            <person name="Igarashi K."/>
            <person name="Samejima M."/>
            <person name="Held B.W."/>
            <person name="Barry K.W."/>
            <person name="LaButti K.M."/>
            <person name="Lapidus A."/>
            <person name="Lindquist E.A."/>
            <person name="Lucas S.M."/>
            <person name="Riley R."/>
            <person name="Salamov A.A."/>
            <person name="Hoffmeister D."/>
            <person name="Schwenk D."/>
            <person name="Hadar Y."/>
            <person name="Yarden O."/>
            <person name="de Vries R.P."/>
            <person name="Wiebenga A."/>
            <person name="Stenlid J."/>
            <person name="Eastwood D."/>
            <person name="Grigoriev I.V."/>
            <person name="Berka R.M."/>
            <person name="Blanchette R.A."/>
            <person name="Kersten P."/>
            <person name="Martinez A.T."/>
            <person name="Vicuna R."/>
            <person name="Cullen D."/>
        </authorList>
    </citation>
    <scope>NUCLEOTIDE SEQUENCE [LARGE SCALE GENOMIC DNA]</scope>
    <source>
        <strain evidence="1 2">B</strain>
    </source>
</reference>
<accession>M2PHT9</accession>